<dbReference type="Pfam" id="PF01459">
    <property type="entry name" value="Porin_3"/>
    <property type="match status" value="1"/>
</dbReference>
<keyword evidence="8" id="KW-0496">Mitochondrion</keyword>
<sequence length="375" mass="40343">MAASTEQEKVQLDASAGVNGLQHLHPPTTASSSSLFSPLSNAYDRFSRWRSSLGLSYPGNVESLQKEVKATHLTNFMFDGARADLTKALSLTPAFQVTHSFALASQTQLPSYNFGAIFANQKVFLQGGVDHEGTVNGRFNAGWNEKNVTKAQLQLSQQPGASMIQMEHDYTGPDYSLNLKALNPSPVDGSGIFIGSYLQSVTKNLALGTEVLFQRGGPLEIPAAPSYLAKYTGSDKSWIATAQIQPMGMLSATYWQKLNEKVEAAADLQVMVANGKREGVATLGAKYDLRMATFRGQVDSTGKVSALLEQRFAPTFSFMVAGEIDHFKNAAKIGVGVMIESSPLTPEEMGMAPQSAYPPPPPQAILSGPLIPLDY</sequence>
<evidence type="ECO:0000256" key="8">
    <source>
        <dbReference type="ARBA" id="ARBA00023128"/>
    </source>
</evidence>
<evidence type="ECO:0000256" key="1">
    <source>
        <dbReference type="ARBA" id="ARBA00004374"/>
    </source>
</evidence>
<protein>
    <submittedName>
        <fullName evidence="10">Mitochondrial import receptor subunit tom40</fullName>
    </submittedName>
</protein>
<evidence type="ECO:0000256" key="6">
    <source>
        <dbReference type="ARBA" id="ARBA00022787"/>
    </source>
</evidence>
<dbReference type="InterPro" id="IPR027246">
    <property type="entry name" value="Porin_Euk/Tom40"/>
</dbReference>
<evidence type="ECO:0000256" key="9">
    <source>
        <dbReference type="ARBA" id="ARBA00023136"/>
    </source>
</evidence>
<comment type="subcellular location">
    <subcellularLocation>
        <location evidence="1">Mitochondrion outer membrane</location>
        <topology evidence="1">Multi-pass membrane protein</topology>
    </subcellularLocation>
</comment>
<keyword evidence="10" id="KW-0675">Receptor</keyword>
<dbReference type="FunCoup" id="A0A286UUU0">
    <property type="interactions" value="214"/>
</dbReference>
<keyword evidence="7" id="KW-0653">Protein transport</keyword>
<evidence type="ECO:0000313" key="11">
    <source>
        <dbReference type="Proteomes" id="UP000217199"/>
    </source>
</evidence>
<name>A0A286UUU0_9AGAM</name>
<dbReference type="STRING" id="2282107.A0A286UUU0"/>
<dbReference type="OrthoDB" id="19656at2759"/>
<evidence type="ECO:0000256" key="2">
    <source>
        <dbReference type="ARBA" id="ARBA00010510"/>
    </source>
</evidence>
<gene>
    <name evidence="10" type="ORF">PNOK_0033000</name>
</gene>
<comment type="caution">
    <text evidence="10">The sequence shown here is derived from an EMBL/GenBank/DDBJ whole genome shotgun (WGS) entry which is preliminary data.</text>
</comment>
<dbReference type="Gene3D" id="2.40.160.10">
    <property type="entry name" value="Porin"/>
    <property type="match status" value="1"/>
</dbReference>
<dbReference type="AlphaFoldDB" id="A0A286UUU0"/>
<comment type="similarity">
    <text evidence="2">Belongs to the Tom40 family.</text>
</comment>
<evidence type="ECO:0000256" key="4">
    <source>
        <dbReference type="ARBA" id="ARBA00022452"/>
    </source>
</evidence>
<dbReference type="GO" id="GO:0030150">
    <property type="term" value="P:protein import into mitochondrial matrix"/>
    <property type="evidence" value="ECO:0007669"/>
    <property type="project" value="InterPro"/>
</dbReference>
<dbReference type="GO" id="GO:0005741">
    <property type="term" value="C:mitochondrial outer membrane"/>
    <property type="evidence" value="ECO:0007669"/>
    <property type="project" value="UniProtKB-SubCell"/>
</dbReference>
<keyword evidence="9" id="KW-0472">Membrane</keyword>
<reference evidence="10 11" key="1">
    <citation type="journal article" date="2017" name="Mol. Ecol.">
        <title>Comparative and population genomic landscape of Phellinus noxius: A hypervariable fungus causing root rot in trees.</title>
        <authorList>
            <person name="Chung C.L."/>
            <person name="Lee T.J."/>
            <person name="Akiba M."/>
            <person name="Lee H.H."/>
            <person name="Kuo T.H."/>
            <person name="Liu D."/>
            <person name="Ke H.M."/>
            <person name="Yokoi T."/>
            <person name="Roa M.B."/>
            <person name="Lu M.J."/>
            <person name="Chang Y.Y."/>
            <person name="Ann P.J."/>
            <person name="Tsai J.N."/>
            <person name="Chen C.Y."/>
            <person name="Tzean S.S."/>
            <person name="Ota Y."/>
            <person name="Hattori T."/>
            <person name="Sahashi N."/>
            <person name="Liou R.F."/>
            <person name="Kikuchi T."/>
            <person name="Tsai I.J."/>
        </authorList>
    </citation>
    <scope>NUCLEOTIDE SEQUENCE [LARGE SCALE GENOMIC DNA]</scope>
    <source>
        <strain evidence="10 11">FFPRI411160</strain>
    </source>
</reference>
<evidence type="ECO:0000256" key="7">
    <source>
        <dbReference type="ARBA" id="ARBA00022927"/>
    </source>
</evidence>
<keyword evidence="3" id="KW-0813">Transport</keyword>
<dbReference type="PANTHER" id="PTHR10802">
    <property type="entry name" value="MITOCHONDRIAL IMPORT RECEPTOR SUBUNIT TOM40"/>
    <property type="match status" value="1"/>
</dbReference>
<dbReference type="InterPro" id="IPR023614">
    <property type="entry name" value="Porin_dom_sf"/>
</dbReference>
<dbReference type="Proteomes" id="UP000217199">
    <property type="component" value="Unassembled WGS sequence"/>
</dbReference>
<dbReference type="InterPro" id="IPR037930">
    <property type="entry name" value="Tom40"/>
</dbReference>
<dbReference type="InParanoid" id="A0A286UUU0"/>
<keyword evidence="6" id="KW-1000">Mitochondrion outer membrane</keyword>
<organism evidence="10 11">
    <name type="scientific">Pyrrhoderma noxium</name>
    <dbReference type="NCBI Taxonomy" id="2282107"/>
    <lineage>
        <taxon>Eukaryota</taxon>
        <taxon>Fungi</taxon>
        <taxon>Dikarya</taxon>
        <taxon>Basidiomycota</taxon>
        <taxon>Agaricomycotina</taxon>
        <taxon>Agaricomycetes</taxon>
        <taxon>Hymenochaetales</taxon>
        <taxon>Hymenochaetaceae</taxon>
        <taxon>Pyrrhoderma</taxon>
    </lineage>
</organism>
<dbReference type="GO" id="GO:0008320">
    <property type="term" value="F:protein transmembrane transporter activity"/>
    <property type="evidence" value="ECO:0007669"/>
    <property type="project" value="InterPro"/>
</dbReference>
<evidence type="ECO:0000313" key="10">
    <source>
        <dbReference type="EMBL" id="PAV23262.1"/>
    </source>
</evidence>
<keyword evidence="5" id="KW-0812">Transmembrane</keyword>
<keyword evidence="11" id="KW-1185">Reference proteome</keyword>
<evidence type="ECO:0000256" key="5">
    <source>
        <dbReference type="ARBA" id="ARBA00022692"/>
    </source>
</evidence>
<dbReference type="EMBL" id="NBII01000001">
    <property type="protein sequence ID" value="PAV23262.1"/>
    <property type="molecule type" value="Genomic_DNA"/>
</dbReference>
<accession>A0A286UUU0</accession>
<evidence type="ECO:0000256" key="3">
    <source>
        <dbReference type="ARBA" id="ARBA00022448"/>
    </source>
</evidence>
<dbReference type="CDD" id="cd07305">
    <property type="entry name" value="Porin3_Tom40"/>
    <property type="match status" value="1"/>
</dbReference>
<keyword evidence="4" id="KW-1134">Transmembrane beta strand</keyword>
<proteinExistence type="inferred from homology"/>